<evidence type="ECO:0000313" key="3">
    <source>
        <dbReference type="EMBL" id="CAF4521301.1"/>
    </source>
</evidence>
<dbReference type="PANTHER" id="PTHR46060:SF2">
    <property type="entry name" value="HISTONE-LYSINE N-METHYLTRANSFERASE SETMAR"/>
    <property type="match status" value="1"/>
</dbReference>
<dbReference type="GO" id="GO:0006303">
    <property type="term" value="P:double-strand break repair via nonhomologous end joining"/>
    <property type="evidence" value="ECO:0007669"/>
    <property type="project" value="TreeGrafter"/>
</dbReference>
<dbReference type="GO" id="GO:0000729">
    <property type="term" value="P:DNA double-strand break processing"/>
    <property type="evidence" value="ECO:0007669"/>
    <property type="project" value="TreeGrafter"/>
</dbReference>
<gene>
    <name evidence="2" type="ORF">TIS948_LOCUS16947</name>
    <name evidence="3" type="ORF">UJA718_LOCUS27628</name>
</gene>
<dbReference type="GO" id="GO:0046975">
    <property type="term" value="F:histone H3K36 methyltransferase activity"/>
    <property type="evidence" value="ECO:0007669"/>
    <property type="project" value="TreeGrafter"/>
</dbReference>
<dbReference type="GO" id="GO:0042800">
    <property type="term" value="F:histone H3K4 methyltransferase activity"/>
    <property type="evidence" value="ECO:0007669"/>
    <property type="project" value="TreeGrafter"/>
</dbReference>
<evidence type="ECO:0000313" key="2">
    <source>
        <dbReference type="EMBL" id="CAF3282021.1"/>
    </source>
</evidence>
<organism evidence="2 4">
    <name type="scientific">Rotaria socialis</name>
    <dbReference type="NCBI Taxonomy" id="392032"/>
    <lineage>
        <taxon>Eukaryota</taxon>
        <taxon>Metazoa</taxon>
        <taxon>Spiralia</taxon>
        <taxon>Gnathifera</taxon>
        <taxon>Rotifera</taxon>
        <taxon>Eurotatoria</taxon>
        <taxon>Bdelloidea</taxon>
        <taxon>Philodinida</taxon>
        <taxon>Philodinidae</taxon>
        <taxon>Rotaria</taxon>
    </lineage>
</organism>
<dbReference type="InterPro" id="IPR052709">
    <property type="entry name" value="Transposase-MT_Hybrid"/>
</dbReference>
<keyword evidence="5" id="KW-1185">Reference proteome</keyword>
<dbReference type="GO" id="GO:0044547">
    <property type="term" value="F:DNA topoisomerase binding"/>
    <property type="evidence" value="ECO:0007669"/>
    <property type="project" value="TreeGrafter"/>
</dbReference>
<dbReference type="Gene3D" id="3.30.420.10">
    <property type="entry name" value="Ribonuclease H-like superfamily/Ribonuclease H"/>
    <property type="match status" value="1"/>
</dbReference>
<evidence type="ECO:0000259" key="1">
    <source>
        <dbReference type="Pfam" id="PF17906"/>
    </source>
</evidence>
<dbReference type="GO" id="GO:0003690">
    <property type="term" value="F:double-stranded DNA binding"/>
    <property type="evidence" value="ECO:0007669"/>
    <property type="project" value="TreeGrafter"/>
</dbReference>
<dbReference type="EMBL" id="CAJNXB010002868">
    <property type="protein sequence ID" value="CAF3282021.1"/>
    <property type="molecule type" value="Genomic_DNA"/>
</dbReference>
<dbReference type="GO" id="GO:0035861">
    <property type="term" value="C:site of double-strand break"/>
    <property type="evidence" value="ECO:0007669"/>
    <property type="project" value="TreeGrafter"/>
</dbReference>
<evidence type="ECO:0000313" key="4">
    <source>
        <dbReference type="Proteomes" id="UP000663825"/>
    </source>
</evidence>
<dbReference type="InterPro" id="IPR001888">
    <property type="entry name" value="Transposase_1"/>
</dbReference>
<dbReference type="GO" id="GO:0044774">
    <property type="term" value="P:mitotic DNA integrity checkpoint signaling"/>
    <property type="evidence" value="ECO:0007669"/>
    <property type="project" value="TreeGrafter"/>
</dbReference>
<dbReference type="PANTHER" id="PTHR46060">
    <property type="entry name" value="MARINER MOS1 TRANSPOSASE-LIKE PROTEIN"/>
    <property type="match status" value="1"/>
</dbReference>
<comment type="caution">
    <text evidence="2">The sequence shown here is derived from an EMBL/GenBank/DDBJ whole genome shotgun (WGS) entry which is preliminary data.</text>
</comment>
<protein>
    <recommendedName>
        <fullName evidence="1">Mos1 transposase HTH domain-containing protein</fullName>
    </recommendedName>
</protein>
<sequence length="219" mass="25321">MTLEKIQLRVLILYCWKRRVSTRDAAKKICDTEGEGTAHYTTISRWYKRFDSGDLNLKDQPRSGRPSTLGNADLQAALEDEPSSSSRELASILGASSHQTVLNLLHQMDFVHKKPRQDPYELTEAQAKHHVEVCRQLLENPLDDRFSKPIVTSDEKWVYLVNHNRQKRWVPRGQNPPSVPRQNRFGKKVMICVWWNFEAVLHLELVPDGCVVNAELYCQ</sequence>
<dbReference type="InterPro" id="IPR036397">
    <property type="entry name" value="RNaseH_sf"/>
</dbReference>
<reference evidence="2" key="1">
    <citation type="submission" date="2021-02" db="EMBL/GenBank/DDBJ databases">
        <authorList>
            <person name="Nowell W R."/>
        </authorList>
    </citation>
    <scope>NUCLEOTIDE SEQUENCE</scope>
</reference>
<dbReference type="AlphaFoldDB" id="A0A817SAN2"/>
<feature type="domain" description="Mos1 transposase HTH" evidence="1">
    <location>
        <begin position="5"/>
        <end position="54"/>
    </location>
</feature>
<dbReference type="Gene3D" id="1.10.10.1450">
    <property type="match status" value="1"/>
</dbReference>
<dbReference type="Proteomes" id="UP000663825">
    <property type="component" value="Unassembled WGS sequence"/>
</dbReference>
<dbReference type="Pfam" id="PF01359">
    <property type="entry name" value="Transposase_1"/>
    <property type="match status" value="1"/>
</dbReference>
<dbReference type="GO" id="GO:0003697">
    <property type="term" value="F:single-stranded DNA binding"/>
    <property type="evidence" value="ECO:0007669"/>
    <property type="project" value="TreeGrafter"/>
</dbReference>
<dbReference type="GO" id="GO:0000014">
    <property type="term" value="F:single-stranded DNA endodeoxyribonuclease activity"/>
    <property type="evidence" value="ECO:0007669"/>
    <property type="project" value="TreeGrafter"/>
</dbReference>
<dbReference type="EMBL" id="CAJOBP010007762">
    <property type="protein sequence ID" value="CAF4521301.1"/>
    <property type="molecule type" value="Genomic_DNA"/>
</dbReference>
<dbReference type="Pfam" id="PF17906">
    <property type="entry name" value="HTH_48"/>
    <property type="match status" value="1"/>
</dbReference>
<dbReference type="Proteomes" id="UP000663873">
    <property type="component" value="Unassembled WGS sequence"/>
</dbReference>
<dbReference type="GO" id="GO:0005634">
    <property type="term" value="C:nucleus"/>
    <property type="evidence" value="ECO:0007669"/>
    <property type="project" value="TreeGrafter"/>
</dbReference>
<dbReference type="GO" id="GO:0000793">
    <property type="term" value="C:condensed chromosome"/>
    <property type="evidence" value="ECO:0007669"/>
    <property type="project" value="TreeGrafter"/>
</dbReference>
<proteinExistence type="predicted"/>
<dbReference type="OrthoDB" id="6137736at2759"/>
<name>A0A817SAN2_9BILA</name>
<accession>A0A817SAN2</accession>
<evidence type="ECO:0000313" key="5">
    <source>
        <dbReference type="Proteomes" id="UP000663873"/>
    </source>
</evidence>
<dbReference type="GO" id="GO:0015074">
    <property type="term" value="P:DNA integration"/>
    <property type="evidence" value="ECO:0007669"/>
    <property type="project" value="TreeGrafter"/>
</dbReference>
<dbReference type="InterPro" id="IPR041426">
    <property type="entry name" value="Mos1_HTH"/>
</dbReference>
<dbReference type="GO" id="GO:0031297">
    <property type="term" value="P:replication fork processing"/>
    <property type="evidence" value="ECO:0007669"/>
    <property type="project" value="TreeGrafter"/>
</dbReference>